<comment type="caution">
    <text evidence="2">The sequence shown here is derived from an EMBL/GenBank/DDBJ whole genome shotgun (WGS) entry which is preliminary data.</text>
</comment>
<gene>
    <name evidence="2" type="ORF">AAE3_LOCUS4480</name>
</gene>
<dbReference type="OrthoDB" id="2019666at2759"/>
<name>A0A8S0VR37_CYCAE</name>
<proteinExistence type="predicted"/>
<keyword evidence="3" id="KW-1185">Reference proteome</keyword>
<dbReference type="Pfam" id="PF00583">
    <property type="entry name" value="Acetyltransf_1"/>
    <property type="match status" value="1"/>
</dbReference>
<feature type="domain" description="N-acetyltransferase" evidence="1">
    <location>
        <begin position="62"/>
        <end position="118"/>
    </location>
</feature>
<organism evidence="2 3">
    <name type="scientific">Cyclocybe aegerita</name>
    <name type="common">Black poplar mushroom</name>
    <name type="synonym">Agrocybe aegerita</name>
    <dbReference type="NCBI Taxonomy" id="1973307"/>
    <lineage>
        <taxon>Eukaryota</taxon>
        <taxon>Fungi</taxon>
        <taxon>Dikarya</taxon>
        <taxon>Basidiomycota</taxon>
        <taxon>Agaricomycotina</taxon>
        <taxon>Agaricomycetes</taxon>
        <taxon>Agaricomycetidae</taxon>
        <taxon>Agaricales</taxon>
        <taxon>Agaricineae</taxon>
        <taxon>Bolbitiaceae</taxon>
        <taxon>Cyclocybe</taxon>
    </lineage>
</organism>
<dbReference type="Gene3D" id="3.40.630.30">
    <property type="match status" value="1"/>
</dbReference>
<dbReference type="CDD" id="cd04301">
    <property type="entry name" value="NAT_SF"/>
    <property type="match status" value="1"/>
</dbReference>
<evidence type="ECO:0000313" key="2">
    <source>
        <dbReference type="EMBL" id="CAA7262115.1"/>
    </source>
</evidence>
<reference evidence="2 3" key="1">
    <citation type="submission" date="2020-01" db="EMBL/GenBank/DDBJ databases">
        <authorList>
            <person name="Gupta K D."/>
        </authorList>
    </citation>
    <scope>NUCLEOTIDE SEQUENCE [LARGE SCALE GENOMIC DNA]</scope>
</reference>
<dbReference type="EMBL" id="CACVBS010000035">
    <property type="protein sequence ID" value="CAA7262115.1"/>
    <property type="molecule type" value="Genomic_DNA"/>
</dbReference>
<evidence type="ECO:0000313" key="3">
    <source>
        <dbReference type="Proteomes" id="UP000467700"/>
    </source>
</evidence>
<accession>A0A8S0VR37</accession>
<dbReference type="InterPro" id="IPR000182">
    <property type="entry name" value="GNAT_dom"/>
</dbReference>
<protein>
    <recommendedName>
        <fullName evidence="1">N-acetyltransferase domain-containing protein</fullName>
    </recommendedName>
</protein>
<dbReference type="SUPFAM" id="SSF55729">
    <property type="entry name" value="Acyl-CoA N-acyltransferases (Nat)"/>
    <property type="match status" value="1"/>
</dbReference>
<dbReference type="AlphaFoldDB" id="A0A8S0VR37"/>
<evidence type="ECO:0000259" key="1">
    <source>
        <dbReference type="Pfam" id="PF00583"/>
    </source>
</evidence>
<dbReference type="InterPro" id="IPR016181">
    <property type="entry name" value="Acyl_CoA_acyltransferase"/>
</dbReference>
<dbReference type="Proteomes" id="UP000467700">
    <property type="component" value="Unassembled WGS sequence"/>
</dbReference>
<sequence>MHDTAPFTFKLIPGDKVTDAQFEECAILFSENYGVWSSRVSTPLKPGARVKMNSNRLKKEVLGDPTRSILALCTLDGVHIGHAFATVWPYEGSNVCWVTQLVVASGYRERGIATMLLQLFPGPNFKCDALGIASTHTASCWALAKRSNKLDLEFIKTHAKNILDASPVPYLKFGLLRGSLFQDDEDSNVAVSSIYTGFYVDPEEPIRALHRWQKEKGTKWPLGDLAEGNEFLCIIPNRQS</sequence>
<dbReference type="GO" id="GO:0016747">
    <property type="term" value="F:acyltransferase activity, transferring groups other than amino-acyl groups"/>
    <property type="evidence" value="ECO:0007669"/>
    <property type="project" value="InterPro"/>
</dbReference>